<feature type="region of interest" description="Disordered" evidence="1">
    <location>
        <begin position="1"/>
        <end position="24"/>
    </location>
</feature>
<keyword evidence="2" id="KW-0812">Transmembrane</keyword>
<evidence type="ECO:0000256" key="1">
    <source>
        <dbReference type="SAM" id="MobiDB-lite"/>
    </source>
</evidence>
<keyword evidence="4" id="KW-1185">Reference proteome</keyword>
<keyword evidence="2" id="KW-0472">Membrane</keyword>
<evidence type="ECO:0000313" key="4">
    <source>
        <dbReference type="Proteomes" id="UP000218231"/>
    </source>
</evidence>
<dbReference type="Proteomes" id="UP000218231">
    <property type="component" value="Unassembled WGS sequence"/>
</dbReference>
<organism evidence="3 4">
    <name type="scientific">Diploscapter pachys</name>
    <dbReference type="NCBI Taxonomy" id="2018661"/>
    <lineage>
        <taxon>Eukaryota</taxon>
        <taxon>Metazoa</taxon>
        <taxon>Ecdysozoa</taxon>
        <taxon>Nematoda</taxon>
        <taxon>Chromadorea</taxon>
        <taxon>Rhabditida</taxon>
        <taxon>Rhabditina</taxon>
        <taxon>Rhabditomorpha</taxon>
        <taxon>Rhabditoidea</taxon>
        <taxon>Rhabditidae</taxon>
        <taxon>Diploscapter</taxon>
    </lineage>
</organism>
<protein>
    <submittedName>
        <fullName evidence="3">Uncharacterized protein</fullName>
    </submittedName>
</protein>
<dbReference type="EMBL" id="LIAE01008827">
    <property type="protein sequence ID" value="PAV72311.1"/>
    <property type="molecule type" value="Genomic_DNA"/>
</dbReference>
<accession>A0A2A2KEC8</accession>
<feature type="transmembrane region" description="Helical" evidence="2">
    <location>
        <begin position="79"/>
        <end position="106"/>
    </location>
</feature>
<feature type="compositionally biased region" description="Polar residues" evidence="1">
    <location>
        <begin position="1"/>
        <end position="15"/>
    </location>
</feature>
<dbReference type="AlphaFoldDB" id="A0A2A2KEC8"/>
<reference evidence="3 4" key="1">
    <citation type="journal article" date="2017" name="Curr. Biol.">
        <title>Genome architecture and evolution of a unichromosomal asexual nematode.</title>
        <authorList>
            <person name="Fradin H."/>
            <person name="Zegar C."/>
            <person name="Gutwein M."/>
            <person name="Lucas J."/>
            <person name="Kovtun M."/>
            <person name="Corcoran D."/>
            <person name="Baugh L.R."/>
            <person name="Kiontke K."/>
            <person name="Gunsalus K."/>
            <person name="Fitch D.H."/>
            <person name="Piano F."/>
        </authorList>
    </citation>
    <scope>NUCLEOTIDE SEQUENCE [LARGE SCALE GENOMIC DNA]</scope>
    <source>
        <strain evidence="3">PF1309</strain>
    </source>
</reference>
<name>A0A2A2KEC8_9BILA</name>
<evidence type="ECO:0000313" key="3">
    <source>
        <dbReference type="EMBL" id="PAV72311.1"/>
    </source>
</evidence>
<evidence type="ECO:0000256" key="2">
    <source>
        <dbReference type="SAM" id="Phobius"/>
    </source>
</evidence>
<gene>
    <name evidence="3" type="ORF">WR25_08544</name>
</gene>
<sequence length="182" mass="18465">MMRMASSRSLPQMSASALKPPHTCGRSGLPNSAQSWNGLLSDSGLVGNIDGSRGLRTTGPPPRSGSRCLTISLGRLRSIFGLCSGLATALLTGLAFTLGLVFGLALGLTAGLAAAFAADLCTPCALAAGSAACTAPAGSQGNAQHRAMTRGRNRFIGTGNVSCKTRMLPVPHSSDKPTKVNL</sequence>
<comment type="caution">
    <text evidence="3">The sequence shown here is derived from an EMBL/GenBank/DDBJ whole genome shotgun (WGS) entry which is preliminary data.</text>
</comment>
<proteinExistence type="predicted"/>
<keyword evidence="2" id="KW-1133">Transmembrane helix</keyword>